<dbReference type="PRINTS" id="PR00139">
    <property type="entry name" value="ASNGLNASE"/>
</dbReference>
<feature type="domain" description="L-asparaginase N-terminal" evidence="4">
    <location>
        <begin position="6"/>
        <end position="192"/>
    </location>
</feature>
<name>A0ABS2TH16_9ACTO</name>
<evidence type="ECO:0000256" key="3">
    <source>
        <dbReference type="PROSITE-ProRule" id="PRU10100"/>
    </source>
</evidence>
<evidence type="ECO:0000256" key="1">
    <source>
        <dbReference type="ARBA" id="ARBA00010518"/>
    </source>
</evidence>
<dbReference type="PIRSF" id="PIRSF500176">
    <property type="entry name" value="L_ASNase"/>
    <property type="match status" value="1"/>
</dbReference>
<dbReference type="InterPro" id="IPR036152">
    <property type="entry name" value="Asp/glu_Ase-like_sf"/>
</dbReference>
<dbReference type="PIRSF" id="PIRSF001220">
    <property type="entry name" value="L-ASNase_gatD"/>
    <property type="match status" value="1"/>
</dbReference>
<protein>
    <submittedName>
        <fullName evidence="6">Asparaginase</fullName>
    </submittedName>
</protein>
<gene>
    <name evidence="6" type="ORF">JVW63_09530</name>
</gene>
<proteinExistence type="inferred from homology"/>
<dbReference type="PROSITE" id="PS00917">
    <property type="entry name" value="ASN_GLN_ASE_2"/>
    <property type="match status" value="1"/>
</dbReference>
<dbReference type="InterPro" id="IPR006034">
    <property type="entry name" value="Asparaginase/glutaminase-like"/>
</dbReference>
<dbReference type="SUPFAM" id="SSF53774">
    <property type="entry name" value="Glutaminase/Asparaginase"/>
    <property type="match status" value="1"/>
</dbReference>
<dbReference type="EMBL" id="JAFFJS010000006">
    <property type="protein sequence ID" value="MBM9433932.1"/>
    <property type="molecule type" value="Genomic_DNA"/>
</dbReference>
<dbReference type="Gene3D" id="3.40.50.1170">
    <property type="entry name" value="L-asparaginase, N-terminal domain"/>
    <property type="match status" value="1"/>
</dbReference>
<dbReference type="SFLD" id="SFLDS00057">
    <property type="entry name" value="Glutaminase/Asparaginase"/>
    <property type="match status" value="1"/>
</dbReference>
<dbReference type="InterPro" id="IPR027475">
    <property type="entry name" value="Asparaginase/glutaminase_AS2"/>
</dbReference>
<dbReference type="Gene3D" id="3.40.50.40">
    <property type="match status" value="1"/>
</dbReference>
<keyword evidence="7" id="KW-1185">Reference proteome</keyword>
<accession>A0ABS2TH16</accession>
<dbReference type="Pfam" id="PF17763">
    <property type="entry name" value="Asparaginase_C"/>
    <property type="match status" value="1"/>
</dbReference>
<comment type="caution">
    <text evidence="6">The sequence shown here is derived from an EMBL/GenBank/DDBJ whole genome shotgun (WGS) entry which is preliminary data.</text>
</comment>
<dbReference type="InterPro" id="IPR040919">
    <property type="entry name" value="Asparaginase_C"/>
</dbReference>
<dbReference type="RefSeq" id="WP_187997022.1">
    <property type="nucleotide sequence ID" value="NZ_JACEXG010000006.1"/>
</dbReference>
<evidence type="ECO:0000256" key="2">
    <source>
        <dbReference type="ARBA" id="ARBA00022801"/>
    </source>
</evidence>
<evidence type="ECO:0000313" key="6">
    <source>
        <dbReference type="EMBL" id="MBM9433932.1"/>
    </source>
</evidence>
<dbReference type="SMART" id="SM00870">
    <property type="entry name" value="Asparaginase"/>
    <property type="match status" value="1"/>
</dbReference>
<dbReference type="InterPro" id="IPR037152">
    <property type="entry name" value="L-asparaginase_N_sf"/>
</dbReference>
<dbReference type="InterPro" id="IPR027473">
    <property type="entry name" value="L-asparaginase_C"/>
</dbReference>
<evidence type="ECO:0000259" key="4">
    <source>
        <dbReference type="Pfam" id="PF00710"/>
    </source>
</evidence>
<dbReference type="Proteomes" id="UP000705983">
    <property type="component" value="Unassembled WGS sequence"/>
</dbReference>
<dbReference type="PROSITE" id="PS51732">
    <property type="entry name" value="ASN_GLN_ASE_3"/>
    <property type="match status" value="1"/>
</dbReference>
<dbReference type="InterPro" id="IPR027474">
    <property type="entry name" value="L-asparaginase_N"/>
</dbReference>
<evidence type="ECO:0000259" key="5">
    <source>
        <dbReference type="Pfam" id="PF17763"/>
    </source>
</evidence>
<dbReference type="InterPro" id="IPR004550">
    <property type="entry name" value="AsnASE_II"/>
</dbReference>
<dbReference type="PANTHER" id="PTHR11707">
    <property type="entry name" value="L-ASPARAGINASE"/>
    <property type="match status" value="1"/>
</dbReference>
<evidence type="ECO:0000313" key="7">
    <source>
        <dbReference type="Proteomes" id="UP000705983"/>
    </source>
</evidence>
<dbReference type="CDD" id="cd08964">
    <property type="entry name" value="L-asparaginase_II"/>
    <property type="match status" value="1"/>
</dbReference>
<feature type="domain" description="Asparaginase/glutaminase C-terminal" evidence="5">
    <location>
        <begin position="219"/>
        <end position="323"/>
    </location>
</feature>
<keyword evidence="2" id="KW-0378">Hydrolase</keyword>
<feature type="active site" evidence="3">
    <location>
        <position position="89"/>
    </location>
</feature>
<organism evidence="6 7">
    <name type="scientific">Flaviflexus equikiangi</name>
    <dbReference type="NCBI Taxonomy" id="2758573"/>
    <lineage>
        <taxon>Bacteria</taxon>
        <taxon>Bacillati</taxon>
        <taxon>Actinomycetota</taxon>
        <taxon>Actinomycetes</taxon>
        <taxon>Actinomycetales</taxon>
        <taxon>Actinomycetaceae</taxon>
        <taxon>Flaviflexus</taxon>
    </lineage>
</organism>
<sequence length="330" mass="34316">MSQPVIAIGALGGTIAMSAEGTGAVKPELGADDLVAAVPALAGIATIRATTIANVASPAIVPGNIIDALSFARKAVDDGAAGVVLTHGTDTLEESAFLLDLLWDREEPLVLTGAMRSPNLPGADGPANLLAAIVTAASEDARGMGVLVVLDDTVHLARLVSKTHSTGVWTFQSSGWGPVGRVAERRLRMMLRPVRRFSPLPAPDAEPIRIPLIESPFADEGDWIPAIMTMAPPALVVAASGVGHLSEPVADRCEKLVADGLPVVMASRTGSGTTLERSYGYPGSEQDLIRRGVIPAGFLTARKVRLLLHVLLRSGATIDAIRAEVADRGF</sequence>
<dbReference type="PANTHER" id="PTHR11707:SF28">
    <property type="entry name" value="60 KDA LYSOPHOSPHOLIPASE"/>
    <property type="match status" value="1"/>
</dbReference>
<dbReference type="Pfam" id="PF00710">
    <property type="entry name" value="Asparaginase"/>
    <property type="match status" value="1"/>
</dbReference>
<reference evidence="7" key="1">
    <citation type="submission" date="2021-02" db="EMBL/GenBank/DDBJ databases">
        <title>Leucobacter sp. CX169.</title>
        <authorList>
            <person name="Cheng Y."/>
        </authorList>
    </citation>
    <scope>NUCLEOTIDE SEQUENCE [LARGE SCALE GENOMIC DNA]</scope>
    <source>
        <strain evidence="7">JY899</strain>
    </source>
</reference>
<comment type="similarity">
    <text evidence="1">Belongs to the asparaginase 1 family.</text>
</comment>